<dbReference type="EMBL" id="QFQP01000005">
    <property type="protein sequence ID" value="PZR15369.1"/>
    <property type="molecule type" value="Genomic_DNA"/>
</dbReference>
<evidence type="ECO:0008006" key="4">
    <source>
        <dbReference type="Google" id="ProtNLM"/>
    </source>
</evidence>
<protein>
    <recommendedName>
        <fullName evidence="4">DUF4198 domain-containing protein</fullName>
    </recommendedName>
</protein>
<feature type="signal peptide" evidence="1">
    <location>
        <begin position="1"/>
        <end position="18"/>
    </location>
</feature>
<evidence type="ECO:0000313" key="2">
    <source>
        <dbReference type="EMBL" id="PZR15369.1"/>
    </source>
</evidence>
<evidence type="ECO:0000256" key="1">
    <source>
        <dbReference type="SAM" id="SignalP"/>
    </source>
</evidence>
<gene>
    <name evidence="2" type="ORF">DI536_07910</name>
</gene>
<comment type="caution">
    <text evidence="2">The sequence shown here is derived from an EMBL/GenBank/DDBJ whole genome shotgun (WGS) entry which is preliminary data.</text>
</comment>
<name>A0A2W5TIF6_9BACT</name>
<reference evidence="2 3" key="1">
    <citation type="submission" date="2017-08" db="EMBL/GenBank/DDBJ databases">
        <title>Infants hospitalized years apart are colonized by the same room-sourced microbial strains.</title>
        <authorList>
            <person name="Brooks B."/>
            <person name="Olm M.R."/>
            <person name="Firek B.A."/>
            <person name="Baker R."/>
            <person name="Thomas B.C."/>
            <person name="Morowitz M.J."/>
            <person name="Banfield J.F."/>
        </authorList>
    </citation>
    <scope>NUCLEOTIDE SEQUENCE [LARGE SCALE GENOMIC DNA]</scope>
    <source>
        <strain evidence="2">S2_003_000_R2_14</strain>
    </source>
</reference>
<keyword evidence="1" id="KW-0732">Signal</keyword>
<sequence length="237" mass="24840">MRALCLLAVLTFASPSFAKCMSSYWEVWPAAGSTLPVNGRVIIGAFGTATGDVEKLAGFGPALVATGHRVALAVKQTNVAEMKVAQAVLVPVEPLKPGLHYALTWKKTPPGFSLPANWNVAASRDDVAPTWKSAPVALSGEHAELGCGPADNAFVKVDVDDETTLIRARVLRGAKSTEYLLPWKAGERLAIGHGMCSGAFVPTADVWTLELSVVDVAGNEAAAPGAALHFKSLDPLK</sequence>
<feature type="chain" id="PRO_5015924693" description="DUF4198 domain-containing protein" evidence="1">
    <location>
        <begin position="19"/>
        <end position="237"/>
    </location>
</feature>
<proteinExistence type="predicted"/>
<accession>A0A2W5TIF6</accession>
<dbReference type="AlphaFoldDB" id="A0A2W5TIF6"/>
<organism evidence="2 3">
    <name type="scientific">Archangium gephyra</name>
    <dbReference type="NCBI Taxonomy" id="48"/>
    <lineage>
        <taxon>Bacteria</taxon>
        <taxon>Pseudomonadati</taxon>
        <taxon>Myxococcota</taxon>
        <taxon>Myxococcia</taxon>
        <taxon>Myxococcales</taxon>
        <taxon>Cystobacterineae</taxon>
        <taxon>Archangiaceae</taxon>
        <taxon>Archangium</taxon>
    </lineage>
</organism>
<evidence type="ECO:0000313" key="3">
    <source>
        <dbReference type="Proteomes" id="UP000249061"/>
    </source>
</evidence>
<dbReference type="Proteomes" id="UP000249061">
    <property type="component" value="Unassembled WGS sequence"/>
</dbReference>